<sequence length="224" mass="24915">MTPSFLRAFAVAVCLLIGVQAQAQNKIKVACVGNSITAGTRLKQTYPMALQQLLGESFEVRNYGVGSRTLLKKGDFPYWKEAQYQDALGWQPDIVIIKLGTNDSKPQNWKFKDEFVPNYVELVNSFQNLPSKPKVYVCLPLPAFEDKWGITGSIVKNEIIPAVQQVARQTKAQTIDLYTPFLGKASLTYDAIHPNEEGAALLAAEVRKALPKKMKKKAKRSKAV</sequence>
<dbReference type="Pfam" id="PF13472">
    <property type="entry name" value="Lipase_GDSL_2"/>
    <property type="match status" value="1"/>
</dbReference>
<feature type="signal peptide" evidence="1">
    <location>
        <begin position="1"/>
        <end position="23"/>
    </location>
</feature>
<dbReference type="InterPro" id="IPR036514">
    <property type="entry name" value="SGNH_hydro_sf"/>
</dbReference>
<dbReference type="InterPro" id="IPR045136">
    <property type="entry name" value="Iah1-like"/>
</dbReference>
<evidence type="ECO:0000313" key="3">
    <source>
        <dbReference type="EMBL" id="RNI30347.1"/>
    </source>
</evidence>
<feature type="chain" id="PRO_5018258442" evidence="1">
    <location>
        <begin position="24"/>
        <end position="224"/>
    </location>
</feature>
<dbReference type="PANTHER" id="PTHR14209">
    <property type="entry name" value="ISOAMYL ACETATE-HYDROLYZING ESTERASE 1"/>
    <property type="match status" value="1"/>
</dbReference>
<evidence type="ECO:0000256" key="1">
    <source>
        <dbReference type="SAM" id="SignalP"/>
    </source>
</evidence>
<dbReference type="EMBL" id="RJJE01000009">
    <property type="protein sequence ID" value="RNI30347.1"/>
    <property type="molecule type" value="Genomic_DNA"/>
</dbReference>
<accession>A0A3M9MYY6</accession>
<keyword evidence="1" id="KW-0732">Signal</keyword>
<dbReference type="PANTHER" id="PTHR14209:SF19">
    <property type="entry name" value="ISOAMYL ACETATE-HYDROLYZING ESTERASE 1 HOMOLOG"/>
    <property type="match status" value="1"/>
</dbReference>
<evidence type="ECO:0000313" key="4">
    <source>
        <dbReference type="Proteomes" id="UP000271010"/>
    </source>
</evidence>
<comment type="caution">
    <text evidence="3">The sequence shown here is derived from an EMBL/GenBank/DDBJ whole genome shotgun (WGS) entry which is preliminary data.</text>
</comment>
<proteinExistence type="predicted"/>
<reference evidence="3 4" key="1">
    <citation type="submission" date="2018-11" db="EMBL/GenBank/DDBJ databases">
        <title>Rufibacter latericius sp. nov., isolated from water in Baiyang Lake.</title>
        <authorList>
            <person name="Yang Y."/>
        </authorList>
    </citation>
    <scope>NUCLEOTIDE SEQUENCE [LARGE SCALE GENOMIC DNA]</scope>
    <source>
        <strain evidence="3 4">MCC P1</strain>
    </source>
</reference>
<keyword evidence="4" id="KW-1185">Reference proteome</keyword>
<dbReference type="AlphaFoldDB" id="A0A3M9MYY6"/>
<feature type="domain" description="SGNH hydrolase-type esterase" evidence="2">
    <location>
        <begin position="31"/>
        <end position="200"/>
    </location>
</feature>
<dbReference type="GO" id="GO:0016788">
    <property type="term" value="F:hydrolase activity, acting on ester bonds"/>
    <property type="evidence" value="ECO:0007669"/>
    <property type="project" value="UniProtKB-ARBA"/>
</dbReference>
<evidence type="ECO:0000259" key="2">
    <source>
        <dbReference type="Pfam" id="PF13472"/>
    </source>
</evidence>
<dbReference type="OrthoDB" id="9796689at2"/>
<dbReference type="Proteomes" id="UP000271010">
    <property type="component" value="Unassembled WGS sequence"/>
</dbReference>
<dbReference type="SUPFAM" id="SSF52266">
    <property type="entry name" value="SGNH hydrolase"/>
    <property type="match status" value="1"/>
</dbReference>
<name>A0A3M9MYY6_9BACT</name>
<gene>
    <name evidence="3" type="ORF">EFA69_08890</name>
</gene>
<dbReference type="InterPro" id="IPR013830">
    <property type="entry name" value="SGNH_hydro"/>
</dbReference>
<organism evidence="3 4">
    <name type="scientific">Rufibacter immobilis</name>
    <dbReference type="NCBI Taxonomy" id="1348778"/>
    <lineage>
        <taxon>Bacteria</taxon>
        <taxon>Pseudomonadati</taxon>
        <taxon>Bacteroidota</taxon>
        <taxon>Cytophagia</taxon>
        <taxon>Cytophagales</taxon>
        <taxon>Hymenobacteraceae</taxon>
        <taxon>Rufibacter</taxon>
    </lineage>
</organism>
<protein>
    <submittedName>
        <fullName evidence="3">Sialate O-acetylesterase</fullName>
    </submittedName>
</protein>
<dbReference type="Gene3D" id="3.40.50.1110">
    <property type="entry name" value="SGNH hydrolase"/>
    <property type="match status" value="1"/>
</dbReference>